<reference evidence="1" key="1">
    <citation type="submission" date="2021-02" db="EMBL/GenBank/DDBJ databases">
        <authorList>
            <person name="Nowell W R."/>
        </authorList>
    </citation>
    <scope>NUCLEOTIDE SEQUENCE</scope>
</reference>
<sequence length="47" mass="5547">MLLEIQDINCPWTLWFVRVINNRGGRLHLRYVTSINEEDSDKVSSDI</sequence>
<comment type="caution">
    <text evidence="1">The sequence shown here is derived from an EMBL/GenBank/DDBJ whole genome shotgun (WGS) entry which is preliminary data.</text>
</comment>
<evidence type="ECO:0000313" key="2">
    <source>
        <dbReference type="Proteomes" id="UP000676336"/>
    </source>
</evidence>
<feature type="non-terminal residue" evidence="1">
    <location>
        <position position="47"/>
    </location>
</feature>
<dbReference type="Proteomes" id="UP000676336">
    <property type="component" value="Unassembled WGS sequence"/>
</dbReference>
<gene>
    <name evidence="1" type="ORF">SMN809_LOCUS24977</name>
</gene>
<proteinExistence type="predicted"/>
<dbReference type="AlphaFoldDB" id="A0A8S2TCL7"/>
<name>A0A8S2TCL7_9BILA</name>
<dbReference type="SUPFAM" id="SSF63748">
    <property type="entry name" value="Tudor/PWWP/MBT"/>
    <property type="match status" value="1"/>
</dbReference>
<evidence type="ECO:0000313" key="1">
    <source>
        <dbReference type="EMBL" id="CAF4274462.1"/>
    </source>
</evidence>
<accession>A0A8S2TCL7</accession>
<dbReference type="EMBL" id="CAJOBI010031388">
    <property type="protein sequence ID" value="CAF4274462.1"/>
    <property type="molecule type" value="Genomic_DNA"/>
</dbReference>
<protein>
    <submittedName>
        <fullName evidence="1">Uncharacterized protein</fullName>
    </submittedName>
</protein>
<organism evidence="1 2">
    <name type="scientific">Rotaria magnacalcarata</name>
    <dbReference type="NCBI Taxonomy" id="392030"/>
    <lineage>
        <taxon>Eukaryota</taxon>
        <taxon>Metazoa</taxon>
        <taxon>Spiralia</taxon>
        <taxon>Gnathifera</taxon>
        <taxon>Rotifera</taxon>
        <taxon>Eurotatoria</taxon>
        <taxon>Bdelloidea</taxon>
        <taxon>Philodinida</taxon>
        <taxon>Philodinidae</taxon>
        <taxon>Rotaria</taxon>
    </lineage>
</organism>
<dbReference type="Gene3D" id="2.30.30.140">
    <property type="match status" value="1"/>
</dbReference>